<dbReference type="InterPro" id="IPR013106">
    <property type="entry name" value="Ig_V-set"/>
</dbReference>
<reference evidence="5 6" key="1">
    <citation type="journal article" date="2011" name="Nature">
        <title>A high-resolution map of human evolutionary constraint using 29 mammals.</title>
        <authorList>
            <person name="Lindblad-Toh K."/>
            <person name="Garber M."/>
            <person name="Zuk O."/>
            <person name="Lin M.F."/>
            <person name="Parker B.J."/>
            <person name="Washietl S."/>
            <person name="Kheradpour P."/>
            <person name="Ernst J."/>
            <person name="Jordan G."/>
            <person name="Mauceli E."/>
            <person name="Ward L.D."/>
            <person name="Lowe C.B."/>
            <person name="Holloway A.K."/>
            <person name="Clamp M."/>
            <person name="Gnerre S."/>
            <person name="Alfoldi J."/>
            <person name="Beal K."/>
            <person name="Chang J."/>
            <person name="Clawson H."/>
            <person name="Cuff J."/>
            <person name="Di Palma F."/>
            <person name="Fitzgerald S."/>
            <person name="Flicek P."/>
            <person name="Guttman M."/>
            <person name="Hubisz M.J."/>
            <person name="Jaffe D.B."/>
            <person name="Jungreis I."/>
            <person name="Kent W.J."/>
            <person name="Kostka D."/>
            <person name="Lara M."/>
            <person name="Martins A.L."/>
            <person name="Massingham T."/>
            <person name="Moltke I."/>
            <person name="Raney B.J."/>
            <person name="Rasmussen M.D."/>
            <person name="Robinson J."/>
            <person name="Stark A."/>
            <person name="Vilella A.J."/>
            <person name="Wen J."/>
            <person name="Xie X."/>
            <person name="Zody M.C."/>
            <person name="Baldwin J."/>
            <person name="Bloom T."/>
            <person name="Chin C.W."/>
            <person name="Heiman D."/>
            <person name="Nicol R."/>
            <person name="Nusbaum C."/>
            <person name="Young S."/>
            <person name="Wilkinson J."/>
            <person name="Worley K.C."/>
            <person name="Kovar C.L."/>
            <person name="Muzny D.M."/>
            <person name="Gibbs R.A."/>
            <person name="Cree A."/>
            <person name="Dihn H.H."/>
            <person name="Fowler G."/>
            <person name="Jhangiani S."/>
            <person name="Joshi V."/>
            <person name="Lee S."/>
            <person name="Lewis L.R."/>
            <person name="Nazareth L.V."/>
            <person name="Okwuonu G."/>
            <person name="Santibanez J."/>
            <person name="Warren W.C."/>
            <person name="Mardis E.R."/>
            <person name="Weinstock G.M."/>
            <person name="Wilson R.K."/>
            <person name="Delehaunty K."/>
            <person name="Dooling D."/>
            <person name="Fronik C."/>
            <person name="Fulton L."/>
            <person name="Fulton B."/>
            <person name="Graves T."/>
            <person name="Minx P."/>
            <person name="Sodergren E."/>
            <person name="Birney E."/>
            <person name="Margulies E.H."/>
            <person name="Herrero J."/>
            <person name="Green E.D."/>
            <person name="Haussler D."/>
            <person name="Siepel A."/>
            <person name="Goldman N."/>
            <person name="Pollard K.S."/>
            <person name="Pedersen J.S."/>
            <person name="Lander E.S."/>
            <person name="Kellis M."/>
        </authorList>
    </citation>
    <scope>NUCLEOTIDE SEQUENCE [LARGE SCALE GENOMIC DNA]</scope>
</reference>
<evidence type="ECO:0000313" key="6">
    <source>
        <dbReference type="Proteomes" id="UP000001074"/>
    </source>
</evidence>
<dbReference type="InterPro" id="IPR050413">
    <property type="entry name" value="TCR_beta_variable"/>
</dbReference>
<feature type="chain" id="PRO_5003418737" evidence="3">
    <location>
        <begin position="19"/>
        <end position="118"/>
    </location>
</feature>
<protein>
    <submittedName>
        <fullName evidence="5">T cell receptor beta variable 23-1 (non-functional)</fullName>
    </submittedName>
</protein>
<dbReference type="InParanoid" id="G1Q3X4"/>
<evidence type="ECO:0000313" key="5">
    <source>
        <dbReference type="Ensembl" id="ENSMLUP00000018407.1"/>
    </source>
</evidence>
<evidence type="ECO:0000256" key="1">
    <source>
        <dbReference type="ARBA" id="ARBA00022729"/>
    </source>
</evidence>
<sequence length="118" mass="13330">MGTRLLCCVALCLLRADSSDVQVTQTPGHLVKGKGQRARMDCIPPKEHPVVYWYQLTQNKEFKFLISFQNEDVFDQIELVKERFLAQCPKNVGCSLEIQASEPGDSVLYFCASSFHST</sequence>
<dbReference type="PANTHER" id="PTHR23268">
    <property type="entry name" value="T-CELL RECEPTOR BETA CHAIN"/>
    <property type="match status" value="1"/>
</dbReference>
<dbReference type="PANTHER" id="PTHR23268:SF82">
    <property type="entry name" value="NON-FUNCTIONAL T CELL RECEPTOR BETA VARIABLE 23-1-RELATED"/>
    <property type="match status" value="1"/>
</dbReference>
<dbReference type="GeneTree" id="ENSGT00940000155819"/>
<name>G1Q3X4_MYOLU</name>
<evidence type="ECO:0000256" key="3">
    <source>
        <dbReference type="SAM" id="SignalP"/>
    </source>
</evidence>
<dbReference type="InterPro" id="IPR013783">
    <property type="entry name" value="Ig-like_fold"/>
</dbReference>
<dbReference type="InterPro" id="IPR036179">
    <property type="entry name" value="Ig-like_dom_sf"/>
</dbReference>
<dbReference type="Pfam" id="PF07686">
    <property type="entry name" value="V-set"/>
    <property type="match status" value="1"/>
</dbReference>
<dbReference type="SUPFAM" id="SSF48726">
    <property type="entry name" value="Immunoglobulin"/>
    <property type="match status" value="1"/>
</dbReference>
<dbReference type="eggNOG" id="ENOG502SA48">
    <property type="taxonomic scope" value="Eukaryota"/>
</dbReference>
<feature type="domain" description="Immunoglobulin V-set" evidence="4">
    <location>
        <begin position="25"/>
        <end position="113"/>
    </location>
</feature>
<feature type="signal peptide" evidence="3">
    <location>
        <begin position="1"/>
        <end position="18"/>
    </location>
</feature>
<reference evidence="5" key="3">
    <citation type="submission" date="2025-09" db="UniProtKB">
        <authorList>
            <consortium name="Ensembl"/>
        </authorList>
    </citation>
    <scope>IDENTIFICATION</scope>
</reference>
<keyword evidence="6" id="KW-1185">Reference proteome</keyword>
<keyword evidence="2" id="KW-0391">Immunity</keyword>
<dbReference type="OMA" id="AKMDCIP"/>
<dbReference type="GO" id="GO:0002376">
    <property type="term" value="P:immune system process"/>
    <property type="evidence" value="ECO:0007669"/>
    <property type="project" value="UniProtKB-KW"/>
</dbReference>
<gene>
    <name evidence="5" type="primary">TRBV23-1</name>
</gene>
<organism evidence="5 6">
    <name type="scientific">Myotis lucifugus</name>
    <name type="common">Little brown bat</name>
    <dbReference type="NCBI Taxonomy" id="59463"/>
    <lineage>
        <taxon>Eukaryota</taxon>
        <taxon>Metazoa</taxon>
        <taxon>Chordata</taxon>
        <taxon>Craniata</taxon>
        <taxon>Vertebrata</taxon>
        <taxon>Euteleostomi</taxon>
        <taxon>Mammalia</taxon>
        <taxon>Eutheria</taxon>
        <taxon>Laurasiatheria</taxon>
        <taxon>Chiroptera</taxon>
        <taxon>Yangochiroptera</taxon>
        <taxon>Vespertilionidae</taxon>
        <taxon>Myotis</taxon>
    </lineage>
</organism>
<dbReference type="Gene3D" id="2.60.40.10">
    <property type="entry name" value="Immunoglobulins"/>
    <property type="match status" value="1"/>
</dbReference>
<dbReference type="STRING" id="59463.ENSMLUP00000018407"/>
<dbReference type="EMBL" id="AAPE02029192">
    <property type="status" value="NOT_ANNOTATED_CDS"/>
    <property type="molecule type" value="Genomic_DNA"/>
</dbReference>
<keyword evidence="1 3" id="KW-0732">Signal</keyword>
<dbReference type="Proteomes" id="UP000001074">
    <property type="component" value="Unassembled WGS sequence"/>
</dbReference>
<proteinExistence type="predicted"/>
<dbReference type="Ensembl" id="ENSMLUT00000023261.1">
    <property type="protein sequence ID" value="ENSMLUP00000018407.1"/>
    <property type="gene ID" value="ENSMLUG00000024287.1"/>
</dbReference>
<evidence type="ECO:0000259" key="4">
    <source>
        <dbReference type="Pfam" id="PF07686"/>
    </source>
</evidence>
<dbReference type="GO" id="GO:0007166">
    <property type="term" value="P:cell surface receptor signaling pathway"/>
    <property type="evidence" value="ECO:0007669"/>
    <property type="project" value="TreeGrafter"/>
</dbReference>
<dbReference type="AlphaFoldDB" id="G1Q3X4"/>
<evidence type="ECO:0000256" key="2">
    <source>
        <dbReference type="ARBA" id="ARBA00022859"/>
    </source>
</evidence>
<dbReference type="GO" id="GO:0005886">
    <property type="term" value="C:plasma membrane"/>
    <property type="evidence" value="ECO:0007669"/>
    <property type="project" value="TreeGrafter"/>
</dbReference>
<dbReference type="HOGENOM" id="CLU_077975_9_4_1"/>
<reference evidence="5" key="2">
    <citation type="submission" date="2025-08" db="UniProtKB">
        <authorList>
            <consortium name="Ensembl"/>
        </authorList>
    </citation>
    <scope>IDENTIFICATION</scope>
</reference>
<accession>G1Q3X4</accession>